<proteinExistence type="predicted"/>
<evidence type="ECO:0000313" key="2">
    <source>
        <dbReference type="Proteomes" id="UP000027120"/>
    </source>
</evidence>
<evidence type="ECO:0000313" key="1">
    <source>
        <dbReference type="EMBL" id="KDO57505.1"/>
    </source>
</evidence>
<accession>A0A067EUC9</accession>
<keyword evidence="2" id="KW-1185">Reference proteome</keyword>
<dbReference type="AlphaFoldDB" id="A0A067EUC9"/>
<dbReference type="Proteomes" id="UP000027120">
    <property type="component" value="Unassembled WGS sequence"/>
</dbReference>
<organism evidence="1 2">
    <name type="scientific">Citrus sinensis</name>
    <name type="common">Sweet orange</name>
    <name type="synonym">Citrus aurantium var. sinensis</name>
    <dbReference type="NCBI Taxonomy" id="2711"/>
    <lineage>
        <taxon>Eukaryota</taxon>
        <taxon>Viridiplantae</taxon>
        <taxon>Streptophyta</taxon>
        <taxon>Embryophyta</taxon>
        <taxon>Tracheophyta</taxon>
        <taxon>Spermatophyta</taxon>
        <taxon>Magnoliopsida</taxon>
        <taxon>eudicotyledons</taxon>
        <taxon>Gunneridae</taxon>
        <taxon>Pentapetalae</taxon>
        <taxon>rosids</taxon>
        <taxon>malvids</taxon>
        <taxon>Sapindales</taxon>
        <taxon>Rutaceae</taxon>
        <taxon>Aurantioideae</taxon>
        <taxon>Citrus</taxon>
    </lineage>
</organism>
<gene>
    <name evidence="1" type="ORF">CISIN_1g036904mg</name>
</gene>
<reference evidence="1 2" key="1">
    <citation type="submission" date="2014-04" db="EMBL/GenBank/DDBJ databases">
        <authorList>
            <consortium name="International Citrus Genome Consortium"/>
            <person name="Gmitter F."/>
            <person name="Chen C."/>
            <person name="Farmerie W."/>
            <person name="Harkins T."/>
            <person name="Desany B."/>
            <person name="Mohiuddin M."/>
            <person name="Kodira C."/>
            <person name="Borodovsky M."/>
            <person name="Lomsadze A."/>
            <person name="Burns P."/>
            <person name="Jenkins J."/>
            <person name="Prochnik S."/>
            <person name="Shu S."/>
            <person name="Chapman J."/>
            <person name="Pitluck S."/>
            <person name="Schmutz J."/>
            <person name="Rokhsar D."/>
        </authorList>
    </citation>
    <scope>NUCLEOTIDE SEQUENCE</scope>
</reference>
<protein>
    <submittedName>
        <fullName evidence="1">Uncharacterized protein</fullName>
    </submittedName>
</protein>
<sequence>MFIQPICETDSRFWTAATAEASNLPVWDFLEIRLEAELVEVFVEDILKKLKDMSILSDSKGLIGLNSQNELFEVPDFQILLNLWHGCCLQRKSPNKNPKYPQYMKDIIVLEDVNKFRRLKVKHMQG</sequence>
<name>A0A067EUC9_CITSI</name>
<dbReference type="EMBL" id="KK784961">
    <property type="protein sequence ID" value="KDO57505.1"/>
    <property type="molecule type" value="Genomic_DNA"/>
</dbReference>